<dbReference type="RefSeq" id="WP_071960765.1">
    <property type="nucleotide sequence ID" value="NZ_CP018025.1"/>
</dbReference>
<gene>
    <name evidence="1" type="ORF">BM524_19725</name>
</gene>
<organism evidence="1 2">
    <name type="scientific">Alteromonas mediterranea</name>
    <dbReference type="NCBI Taxonomy" id="314275"/>
    <lineage>
        <taxon>Bacteria</taxon>
        <taxon>Pseudomonadati</taxon>
        <taxon>Pseudomonadota</taxon>
        <taxon>Gammaproteobacteria</taxon>
        <taxon>Alteromonadales</taxon>
        <taxon>Alteromonadaceae</taxon>
        <taxon>Alteromonas/Salinimonas group</taxon>
        <taxon>Alteromonas</taxon>
    </lineage>
</organism>
<accession>A0AAC9JHI6</accession>
<dbReference type="EMBL" id="CP018025">
    <property type="protein sequence ID" value="APD92152.1"/>
    <property type="molecule type" value="Genomic_DNA"/>
</dbReference>
<protein>
    <submittedName>
        <fullName evidence="1">Uncharacterized protein</fullName>
    </submittedName>
</protein>
<evidence type="ECO:0000313" key="2">
    <source>
        <dbReference type="Proteomes" id="UP000182101"/>
    </source>
</evidence>
<geneLocation type="plasmid" evidence="2">
    <name>pamcp48-600</name>
</geneLocation>
<evidence type="ECO:0000313" key="1">
    <source>
        <dbReference type="EMBL" id="APD92152.1"/>
    </source>
</evidence>
<keyword evidence="1" id="KW-0614">Plasmid</keyword>
<name>A0AAC9JHI6_9ALTE</name>
<dbReference type="AlphaFoldDB" id="A0AAC9JHI6"/>
<reference evidence="1 2" key="1">
    <citation type="submission" date="2016-11" db="EMBL/GenBank/DDBJ databases">
        <title>Networking in microbes: conjugative elements and plasmids in the genus Alteromonas.</title>
        <authorList>
            <person name="Lopez-Perez M."/>
            <person name="Ramon-Marco N."/>
            <person name="Rodriguez-Valera F."/>
        </authorList>
    </citation>
    <scope>NUCLEOTIDE SEQUENCE [LARGE SCALE GENOMIC DNA]</scope>
    <source>
        <strain evidence="1 2">CP48</strain>
        <plasmid evidence="2">pamcp48-600</plasmid>
    </source>
</reference>
<sequence>MTQEKKRTLTLQYLNDWIKITGEGYDTTFTYTKAASFLHDFFMLETDAQNGAFRLSLRYIDDTGLELGTAHLIVIRQPGNDEKEDRCELIPDFENLSHTSGRSDLLLSGVSVIYSDYNRDNAHLHTGSSLVDLTIGKTSIAASPIKVALISTQCKQGRKSENIMIETALEKAHVRYIAFPHALCEVDSSNGRPTPLTRFSNSLSPSAKFSDTRYLPFSIGFKISLMVAELESAGYPKNWMVNFNSFNDKQEHWINPLIKASSTFRIDDVQYLDNEAVQESALFIRSEAVDLFRQKIMSSVKENKGKDVLSSMLSVTNNEERALIFEAALTLSGSSDSERENAEALSLSQQFKAEGSIDVDKLLQRSLNASVQ</sequence>
<proteinExistence type="predicted"/>
<dbReference type="Proteomes" id="UP000182101">
    <property type="component" value="Plasmid pAMCP48-600"/>
</dbReference>